<name>A0ABV5LAZ3_9ACTN</name>
<sequence>MIKNFRTLTSWGVAAAAAAATIGATTGGPPHPSPADPQARPTTGQGKETRTGPRPTESRRIATSVLDGDFRFTLTALRSRTDPFAASVRLQVFTFEDGAWRESDRAPVGEADSWFWFPLTGRHAVCAFSTSGTEPAPVAVSLLVTPSIGCSPTESFRIDDGQIVPARHAAPPSP</sequence>
<proteinExistence type="predicted"/>
<feature type="compositionally biased region" description="Basic and acidic residues" evidence="1">
    <location>
        <begin position="47"/>
        <end position="57"/>
    </location>
</feature>
<feature type="signal peptide" evidence="2">
    <location>
        <begin position="1"/>
        <end position="19"/>
    </location>
</feature>
<evidence type="ECO:0008006" key="5">
    <source>
        <dbReference type="Google" id="ProtNLM"/>
    </source>
</evidence>
<gene>
    <name evidence="3" type="ORF">ACFFUA_18080</name>
</gene>
<dbReference type="Proteomes" id="UP001589753">
    <property type="component" value="Unassembled WGS sequence"/>
</dbReference>
<protein>
    <recommendedName>
        <fullName evidence="5">Secreted protein</fullName>
    </recommendedName>
</protein>
<comment type="caution">
    <text evidence="3">The sequence shown here is derived from an EMBL/GenBank/DDBJ whole genome shotgun (WGS) entry which is preliminary data.</text>
</comment>
<evidence type="ECO:0000256" key="1">
    <source>
        <dbReference type="SAM" id="MobiDB-lite"/>
    </source>
</evidence>
<accession>A0ABV5LAZ3</accession>
<feature type="chain" id="PRO_5047105532" description="Secreted protein" evidence="2">
    <location>
        <begin position="20"/>
        <end position="174"/>
    </location>
</feature>
<organism evidence="3 4">
    <name type="scientific">Streptomyces heliomycini</name>
    <dbReference type="NCBI Taxonomy" id="284032"/>
    <lineage>
        <taxon>Bacteria</taxon>
        <taxon>Bacillati</taxon>
        <taxon>Actinomycetota</taxon>
        <taxon>Actinomycetes</taxon>
        <taxon>Kitasatosporales</taxon>
        <taxon>Streptomycetaceae</taxon>
        <taxon>Streptomyces</taxon>
    </lineage>
</organism>
<evidence type="ECO:0000313" key="4">
    <source>
        <dbReference type="Proteomes" id="UP001589753"/>
    </source>
</evidence>
<feature type="region of interest" description="Disordered" evidence="1">
    <location>
        <begin position="23"/>
        <end position="57"/>
    </location>
</feature>
<evidence type="ECO:0000313" key="3">
    <source>
        <dbReference type="EMBL" id="MFB9349348.1"/>
    </source>
</evidence>
<keyword evidence="4" id="KW-1185">Reference proteome</keyword>
<dbReference type="EMBL" id="JBHMDI010000045">
    <property type="protein sequence ID" value="MFB9349348.1"/>
    <property type="molecule type" value="Genomic_DNA"/>
</dbReference>
<evidence type="ECO:0000256" key="2">
    <source>
        <dbReference type="SAM" id="SignalP"/>
    </source>
</evidence>
<dbReference type="RefSeq" id="WP_053635341.1">
    <property type="nucleotide sequence ID" value="NZ_JBHMDI010000045.1"/>
</dbReference>
<keyword evidence="2" id="KW-0732">Signal</keyword>
<reference evidence="3 4" key="1">
    <citation type="submission" date="2024-09" db="EMBL/GenBank/DDBJ databases">
        <authorList>
            <person name="Sun Q."/>
            <person name="Mori K."/>
        </authorList>
    </citation>
    <scope>NUCLEOTIDE SEQUENCE [LARGE SCALE GENOMIC DNA]</scope>
    <source>
        <strain evidence="3 4">JCM 9767</strain>
    </source>
</reference>